<evidence type="ECO:0000256" key="2">
    <source>
        <dbReference type="SAM" id="MobiDB-lite"/>
    </source>
</evidence>
<keyword evidence="1" id="KW-0479">Metal-binding</keyword>
<evidence type="ECO:0000313" key="5">
    <source>
        <dbReference type="Proteomes" id="UP001151760"/>
    </source>
</evidence>
<dbReference type="Gene3D" id="4.10.60.10">
    <property type="entry name" value="Zinc finger, CCHC-type"/>
    <property type="match status" value="1"/>
</dbReference>
<dbReference type="EMBL" id="BQNB010015259">
    <property type="protein sequence ID" value="GJT37858.1"/>
    <property type="molecule type" value="Genomic_DNA"/>
</dbReference>
<accession>A0ABQ5DHT6</accession>
<dbReference type="InterPro" id="IPR001878">
    <property type="entry name" value="Znf_CCHC"/>
</dbReference>
<feature type="region of interest" description="Disordered" evidence="2">
    <location>
        <begin position="65"/>
        <end position="85"/>
    </location>
</feature>
<dbReference type="SMART" id="SM00343">
    <property type="entry name" value="ZnF_C2HC"/>
    <property type="match status" value="1"/>
</dbReference>
<dbReference type="PROSITE" id="PS50158">
    <property type="entry name" value="ZF_CCHC"/>
    <property type="match status" value="1"/>
</dbReference>
<name>A0ABQ5DHT6_9ASTR</name>
<evidence type="ECO:0000259" key="3">
    <source>
        <dbReference type="PROSITE" id="PS50158"/>
    </source>
</evidence>
<gene>
    <name evidence="4" type="ORF">Tco_0937723</name>
</gene>
<keyword evidence="1" id="KW-0863">Zinc-finger</keyword>
<reference evidence="4" key="2">
    <citation type="submission" date="2022-01" db="EMBL/GenBank/DDBJ databases">
        <authorList>
            <person name="Yamashiro T."/>
            <person name="Shiraishi A."/>
            <person name="Satake H."/>
            <person name="Nakayama K."/>
        </authorList>
    </citation>
    <scope>NUCLEOTIDE SEQUENCE</scope>
</reference>
<keyword evidence="1" id="KW-0862">Zinc</keyword>
<feature type="domain" description="CCHC-type" evidence="3">
    <location>
        <begin position="49"/>
        <end position="64"/>
    </location>
</feature>
<dbReference type="SUPFAM" id="SSF57756">
    <property type="entry name" value="Retrovirus zinc finger-like domains"/>
    <property type="match status" value="1"/>
</dbReference>
<evidence type="ECO:0000313" key="4">
    <source>
        <dbReference type="EMBL" id="GJT37858.1"/>
    </source>
</evidence>
<organism evidence="4 5">
    <name type="scientific">Tanacetum coccineum</name>
    <dbReference type="NCBI Taxonomy" id="301880"/>
    <lineage>
        <taxon>Eukaryota</taxon>
        <taxon>Viridiplantae</taxon>
        <taxon>Streptophyta</taxon>
        <taxon>Embryophyta</taxon>
        <taxon>Tracheophyta</taxon>
        <taxon>Spermatophyta</taxon>
        <taxon>Magnoliopsida</taxon>
        <taxon>eudicotyledons</taxon>
        <taxon>Gunneridae</taxon>
        <taxon>Pentapetalae</taxon>
        <taxon>asterids</taxon>
        <taxon>campanulids</taxon>
        <taxon>Asterales</taxon>
        <taxon>Asteraceae</taxon>
        <taxon>Asteroideae</taxon>
        <taxon>Anthemideae</taxon>
        <taxon>Anthemidinae</taxon>
        <taxon>Tanacetum</taxon>
    </lineage>
</organism>
<protein>
    <submittedName>
        <fullName evidence="4">Retrovirus-related pol polyprotein from transposon TNT 1-94</fullName>
    </submittedName>
</protein>
<keyword evidence="5" id="KW-1185">Reference proteome</keyword>
<reference evidence="4" key="1">
    <citation type="journal article" date="2022" name="Int. J. Mol. Sci.">
        <title>Draft Genome of Tanacetum Coccineum: Genomic Comparison of Closely Related Tanacetum-Family Plants.</title>
        <authorList>
            <person name="Yamashiro T."/>
            <person name="Shiraishi A."/>
            <person name="Nakayama K."/>
            <person name="Satake H."/>
        </authorList>
    </citation>
    <scope>NUCLEOTIDE SEQUENCE</scope>
</reference>
<comment type="caution">
    <text evidence="4">The sequence shown here is derived from an EMBL/GenBank/DDBJ whole genome shotgun (WGS) entry which is preliminary data.</text>
</comment>
<dbReference type="Pfam" id="PF00098">
    <property type="entry name" value="zf-CCHC"/>
    <property type="match status" value="1"/>
</dbReference>
<dbReference type="Proteomes" id="UP001151760">
    <property type="component" value="Unassembled WGS sequence"/>
</dbReference>
<dbReference type="InterPro" id="IPR036875">
    <property type="entry name" value="Znf_CCHC_sf"/>
</dbReference>
<evidence type="ECO:0000256" key="1">
    <source>
        <dbReference type="PROSITE-ProRule" id="PRU00047"/>
    </source>
</evidence>
<sequence>MIVIAQGGSEEDVDEEEAAAFNLLARNLHKVRNKLEDKGGESSKKKGSCYNCGIDGHFASECRKPKEKSTFMGGPWSDSENSDEH</sequence>
<proteinExistence type="predicted"/>